<reference evidence="1 2" key="1">
    <citation type="submission" date="2018-08" db="EMBL/GenBank/DDBJ databases">
        <title>Pallidiluteibacterium maritimus gen. nov., sp. nov., isolated from coastal sediment.</title>
        <authorList>
            <person name="Zhou L.Y."/>
        </authorList>
    </citation>
    <scope>NUCLEOTIDE SEQUENCE [LARGE SCALE GENOMIC DNA]</scope>
    <source>
        <strain evidence="1 2">XSD2</strain>
    </source>
</reference>
<organism evidence="1 2">
    <name type="scientific">Maribellus luteus</name>
    <dbReference type="NCBI Taxonomy" id="2305463"/>
    <lineage>
        <taxon>Bacteria</taxon>
        <taxon>Pseudomonadati</taxon>
        <taxon>Bacteroidota</taxon>
        <taxon>Bacteroidia</taxon>
        <taxon>Marinilabiliales</taxon>
        <taxon>Prolixibacteraceae</taxon>
        <taxon>Maribellus</taxon>
    </lineage>
</organism>
<evidence type="ECO:0000313" key="2">
    <source>
        <dbReference type="Proteomes" id="UP000265926"/>
    </source>
</evidence>
<dbReference type="EMBL" id="QWGR01000019">
    <property type="protein sequence ID" value="RIJ45846.1"/>
    <property type="molecule type" value="Genomic_DNA"/>
</dbReference>
<proteinExistence type="predicted"/>
<protein>
    <submittedName>
        <fullName evidence="1">Uncharacterized protein</fullName>
    </submittedName>
</protein>
<sequence>MSFTVKITGSSAKAQSIINMMKELAKDYSFLTVIEDETDIEADILQEVDARKEYMKNHPDEWRSWEDIKKSLDSQ</sequence>
<gene>
    <name evidence="1" type="ORF">D1614_21295</name>
</gene>
<dbReference type="RefSeq" id="WP_119440020.1">
    <property type="nucleotide sequence ID" value="NZ_QWGR01000019.1"/>
</dbReference>
<dbReference type="Proteomes" id="UP000265926">
    <property type="component" value="Unassembled WGS sequence"/>
</dbReference>
<comment type="caution">
    <text evidence="1">The sequence shown here is derived from an EMBL/GenBank/DDBJ whole genome shotgun (WGS) entry which is preliminary data.</text>
</comment>
<name>A0A399SP96_9BACT</name>
<dbReference type="AlphaFoldDB" id="A0A399SP96"/>
<accession>A0A399SP96</accession>
<evidence type="ECO:0000313" key="1">
    <source>
        <dbReference type="EMBL" id="RIJ45846.1"/>
    </source>
</evidence>
<keyword evidence="2" id="KW-1185">Reference proteome</keyword>